<evidence type="ECO:0000313" key="2">
    <source>
        <dbReference type="Proteomes" id="UP000032024"/>
    </source>
</evidence>
<reference evidence="2" key="1">
    <citation type="submission" date="2015-01" db="EMBL/GenBank/DDBJ databases">
        <title>Comparative genome analysis of Bacillus coagulans HM-08, Clostridium butyricum HM-68, Bacillus subtilis HM-66 and Bacillus paralicheniformis BL-09.</title>
        <authorList>
            <person name="Zhang H."/>
        </authorList>
    </citation>
    <scope>NUCLEOTIDE SEQUENCE [LARGE SCALE GENOMIC DNA]</scope>
    <source>
        <strain evidence="2">HM-08</strain>
    </source>
</reference>
<dbReference type="Proteomes" id="UP000032024">
    <property type="component" value="Chromosome"/>
</dbReference>
<protein>
    <submittedName>
        <fullName evidence="1">Uncharacterized protein</fullName>
    </submittedName>
</protein>
<name>A0AAN0T9Y7_HEYCO</name>
<dbReference type="AlphaFoldDB" id="A0AAN0T9Y7"/>
<sequence length="37" mass="4351">MRTGGHISQTMKKLKSKIFYFPATKWPFFKGISLLFD</sequence>
<gene>
    <name evidence="1" type="ORF">SB48_HM08orf06170</name>
</gene>
<accession>A0AAN0T9Y7</accession>
<dbReference type="EMBL" id="CP010525">
    <property type="protein sequence ID" value="AJO24679.1"/>
    <property type="molecule type" value="Genomic_DNA"/>
</dbReference>
<organism evidence="1 2">
    <name type="scientific">Heyndrickxia coagulans</name>
    <name type="common">Weizmannia coagulans</name>
    <dbReference type="NCBI Taxonomy" id="1398"/>
    <lineage>
        <taxon>Bacteria</taxon>
        <taxon>Bacillati</taxon>
        <taxon>Bacillota</taxon>
        <taxon>Bacilli</taxon>
        <taxon>Bacillales</taxon>
        <taxon>Bacillaceae</taxon>
        <taxon>Heyndrickxia</taxon>
    </lineage>
</organism>
<evidence type="ECO:0000313" key="1">
    <source>
        <dbReference type="EMBL" id="AJO24679.1"/>
    </source>
</evidence>
<keyword evidence="2" id="KW-1185">Reference proteome</keyword>
<proteinExistence type="predicted"/>